<accession>A0A9D2BPN3</accession>
<dbReference type="InterPro" id="IPR041408">
    <property type="entry name" value="Hcp_Tssd"/>
</dbReference>
<protein>
    <submittedName>
        <fullName evidence="1">Uncharacterized protein</fullName>
    </submittedName>
</protein>
<organism evidence="1 2">
    <name type="scientific">Candidatus Parabacteroides intestinigallinarum</name>
    <dbReference type="NCBI Taxonomy" id="2838722"/>
    <lineage>
        <taxon>Bacteria</taxon>
        <taxon>Pseudomonadati</taxon>
        <taxon>Bacteroidota</taxon>
        <taxon>Bacteroidia</taxon>
        <taxon>Bacteroidales</taxon>
        <taxon>Tannerellaceae</taxon>
        <taxon>Parabacteroides</taxon>
    </lineage>
</organism>
<comment type="caution">
    <text evidence="1">The sequence shown here is derived from an EMBL/GenBank/DDBJ whole genome shotgun (WGS) entry which is preliminary data.</text>
</comment>
<dbReference type="Pfam" id="PF17642">
    <property type="entry name" value="TssD"/>
    <property type="match status" value="1"/>
</dbReference>
<reference evidence="1" key="1">
    <citation type="journal article" date="2021" name="PeerJ">
        <title>Extensive microbial diversity within the chicken gut microbiome revealed by metagenomics and culture.</title>
        <authorList>
            <person name="Gilroy R."/>
            <person name="Ravi A."/>
            <person name="Getino M."/>
            <person name="Pursley I."/>
            <person name="Horton D.L."/>
            <person name="Alikhan N.F."/>
            <person name="Baker D."/>
            <person name="Gharbi K."/>
            <person name="Hall N."/>
            <person name="Watson M."/>
            <person name="Adriaenssens E.M."/>
            <person name="Foster-Nyarko E."/>
            <person name="Jarju S."/>
            <person name="Secka A."/>
            <person name="Antonio M."/>
            <person name="Oren A."/>
            <person name="Chaudhuri R.R."/>
            <person name="La Ragione R."/>
            <person name="Hildebrand F."/>
            <person name="Pallen M.J."/>
        </authorList>
    </citation>
    <scope>NUCLEOTIDE SEQUENCE</scope>
    <source>
        <strain evidence="1">ChiHecec2B26-12326</strain>
    </source>
</reference>
<dbReference type="GO" id="GO:0033104">
    <property type="term" value="C:type VI protein secretion system complex"/>
    <property type="evidence" value="ECO:0007669"/>
    <property type="project" value="InterPro"/>
</dbReference>
<dbReference type="Proteomes" id="UP000823847">
    <property type="component" value="Unassembled WGS sequence"/>
</dbReference>
<proteinExistence type="predicted"/>
<name>A0A9D2BPN3_9BACT</name>
<evidence type="ECO:0000313" key="1">
    <source>
        <dbReference type="EMBL" id="HIX85256.1"/>
    </source>
</evidence>
<dbReference type="EMBL" id="DXEN01000009">
    <property type="protein sequence ID" value="HIX85256.1"/>
    <property type="molecule type" value="Genomic_DNA"/>
</dbReference>
<evidence type="ECO:0000313" key="2">
    <source>
        <dbReference type="Proteomes" id="UP000823847"/>
    </source>
</evidence>
<reference evidence="1" key="2">
    <citation type="submission" date="2021-04" db="EMBL/GenBank/DDBJ databases">
        <authorList>
            <person name="Gilroy R."/>
        </authorList>
    </citation>
    <scope>NUCLEOTIDE SEQUENCE</scope>
    <source>
        <strain evidence="1">ChiHecec2B26-12326</strain>
    </source>
</reference>
<gene>
    <name evidence="1" type="ORF">H9848_01440</name>
</gene>
<sequence>MSLLANLYLGDNRSGNYTKEYLVTACHVKLARRHNDYAPDADPRCDLIHVTIVAPDKDNLELQEWYIERSALSGKIVIDLSNQAAKYDQTERTIQFENAQCVAIAEHYEIDAPYRHLFEFEFMAEALEIDESTFQ</sequence>
<dbReference type="AlphaFoldDB" id="A0A9D2BPN3"/>